<feature type="domain" description="CR-type" evidence="12">
    <location>
        <begin position="138"/>
        <end position="212"/>
    </location>
</feature>
<name>A0A2I1NC64_9BACT</name>
<feature type="domain" description="J" evidence="11">
    <location>
        <begin position="6"/>
        <end position="71"/>
    </location>
</feature>
<dbReference type="GO" id="GO:0051082">
    <property type="term" value="F:unfolded protein binding"/>
    <property type="evidence" value="ECO:0007669"/>
    <property type="project" value="UniProtKB-UniRule"/>
</dbReference>
<accession>A0A2I1NC64</accession>
<organism evidence="13 14">
    <name type="scientific">Campylobacter ureolyticus</name>
    <dbReference type="NCBI Taxonomy" id="827"/>
    <lineage>
        <taxon>Bacteria</taxon>
        <taxon>Pseudomonadati</taxon>
        <taxon>Campylobacterota</taxon>
        <taxon>Epsilonproteobacteria</taxon>
        <taxon>Campylobacterales</taxon>
        <taxon>Campylobacteraceae</taxon>
        <taxon>Campylobacter</taxon>
    </lineage>
</organism>
<dbReference type="PANTHER" id="PTHR43096">
    <property type="entry name" value="DNAJ HOMOLOG 1, MITOCHONDRIAL-RELATED"/>
    <property type="match status" value="1"/>
</dbReference>
<evidence type="ECO:0000256" key="4">
    <source>
        <dbReference type="ARBA" id="ARBA00022737"/>
    </source>
</evidence>
<evidence type="ECO:0000256" key="1">
    <source>
        <dbReference type="ARBA" id="ARBA00022490"/>
    </source>
</evidence>
<evidence type="ECO:0000313" key="14">
    <source>
        <dbReference type="Proteomes" id="UP000234639"/>
    </source>
</evidence>
<sequence length="371" mass="42059">MATELDYYEILEVSRNADSETIKKSFRKLALKYHPDRNQGDKEAEQKFKEINEAYQCLSDKNKREIYDRYGKDGLNNAGFSSGFGEGFSGFEDVMGDIFDSFFGGGRTSSRRRKKPVDNYDLDIEILVDLEFNEAVFGAQKELKYKIKKPCKECDGTGGEKTTCDYCGGRGQISQRQGFMSFVQTCPKCGGHGEMLKSKCPKCGGKGYDEVEQSFKFDIPKGVDTGIKIRISQKGNLSKDGSYGDLYAVIRVKEDDRFVRDGDDVYLEVPVFITQAMLGETIIIPTLDGEKELKLRVGTQDKEQFVLENEGIENLRTKKRGNLIAQISIKMPKKLNENQEKLIKELGKSFGIEPNKMVEESMFDKIKGWFK</sequence>
<comment type="caution">
    <text evidence="13">The sequence shown here is derived from an EMBL/GenBank/DDBJ whole genome shotgun (WGS) entry which is preliminary data.</text>
</comment>
<dbReference type="NCBIfam" id="TIGR02349">
    <property type="entry name" value="DnaJ_bact"/>
    <property type="match status" value="1"/>
</dbReference>
<dbReference type="Gene3D" id="2.10.230.10">
    <property type="entry name" value="Heat shock protein DnaJ, cysteine-rich domain"/>
    <property type="match status" value="1"/>
</dbReference>
<dbReference type="InterPro" id="IPR012724">
    <property type="entry name" value="DnaJ"/>
</dbReference>
<keyword evidence="3 9" id="KW-0479">Metal-binding</keyword>
<comment type="domain">
    <text evidence="9">The J domain is necessary and sufficient to stimulate DnaK ATPase activity. Zinc center 1 plays an important role in the autonomous, DnaK-independent chaperone activity of DnaJ. Zinc center 2 is essential for interaction with DnaK and for DnaJ activity.</text>
</comment>
<evidence type="ECO:0000256" key="2">
    <source>
        <dbReference type="ARBA" id="ARBA00022705"/>
    </source>
</evidence>
<keyword evidence="2 9" id="KW-0235">DNA replication</keyword>
<dbReference type="EMBL" id="PKHU01000001">
    <property type="protein sequence ID" value="PKZ29936.1"/>
    <property type="molecule type" value="Genomic_DNA"/>
</dbReference>
<dbReference type="FunFam" id="1.10.287.110:FF:000034">
    <property type="entry name" value="Chaperone protein DnaJ"/>
    <property type="match status" value="1"/>
</dbReference>
<evidence type="ECO:0000256" key="9">
    <source>
        <dbReference type="HAMAP-Rule" id="MF_01152"/>
    </source>
</evidence>
<keyword evidence="5 9" id="KW-0863">Zinc-finger</keyword>
<feature type="binding site" evidence="9">
    <location>
        <position position="164"/>
    </location>
    <ligand>
        <name>Zn(2+)</name>
        <dbReference type="ChEBI" id="CHEBI:29105"/>
        <label>2</label>
    </ligand>
</feature>
<dbReference type="CDD" id="cd10719">
    <property type="entry name" value="DnaJ_zf"/>
    <property type="match status" value="1"/>
</dbReference>
<dbReference type="FunFam" id="2.60.260.20:FF:000005">
    <property type="entry name" value="Chaperone protein dnaJ 1, mitochondrial"/>
    <property type="match status" value="1"/>
</dbReference>
<dbReference type="SUPFAM" id="SSF49493">
    <property type="entry name" value="HSP40/DnaJ peptide-binding domain"/>
    <property type="match status" value="2"/>
</dbReference>
<dbReference type="InterPro" id="IPR001305">
    <property type="entry name" value="HSP_DnaJ_Cys-rich_dom"/>
</dbReference>
<keyword evidence="7 9" id="KW-0346">Stress response</keyword>
<feature type="binding site" evidence="9">
    <location>
        <position position="186"/>
    </location>
    <ligand>
        <name>Zn(2+)</name>
        <dbReference type="ChEBI" id="CHEBI:29105"/>
        <label>2</label>
    </ligand>
</feature>
<dbReference type="InterPro" id="IPR002939">
    <property type="entry name" value="DnaJ_C"/>
</dbReference>
<dbReference type="PROSITE" id="PS00636">
    <property type="entry name" value="DNAJ_1"/>
    <property type="match status" value="1"/>
</dbReference>
<keyword evidence="1 9" id="KW-0963">Cytoplasm</keyword>
<evidence type="ECO:0000256" key="7">
    <source>
        <dbReference type="ARBA" id="ARBA00023016"/>
    </source>
</evidence>
<dbReference type="PRINTS" id="PR00625">
    <property type="entry name" value="JDOMAIN"/>
</dbReference>
<comment type="subcellular location">
    <subcellularLocation>
        <location evidence="9">Cytoplasm</location>
    </subcellularLocation>
</comment>
<dbReference type="Gene3D" id="1.10.287.110">
    <property type="entry name" value="DnaJ domain"/>
    <property type="match status" value="1"/>
</dbReference>
<dbReference type="InterPro" id="IPR036869">
    <property type="entry name" value="J_dom_sf"/>
</dbReference>
<comment type="subunit">
    <text evidence="9">Homodimer.</text>
</comment>
<dbReference type="SUPFAM" id="SSF57938">
    <property type="entry name" value="DnaJ/Hsp40 cysteine-rich domain"/>
    <property type="match status" value="1"/>
</dbReference>
<dbReference type="GO" id="GO:0008270">
    <property type="term" value="F:zinc ion binding"/>
    <property type="evidence" value="ECO:0007669"/>
    <property type="project" value="UniProtKB-UniRule"/>
</dbReference>
<feature type="repeat" description="CXXCXGXG motif" evidence="9">
    <location>
        <begin position="151"/>
        <end position="158"/>
    </location>
</feature>
<evidence type="ECO:0000256" key="10">
    <source>
        <dbReference type="PROSITE-ProRule" id="PRU00546"/>
    </source>
</evidence>
<dbReference type="InterPro" id="IPR001623">
    <property type="entry name" value="DnaJ_domain"/>
</dbReference>
<dbReference type="NCBIfam" id="NF008035">
    <property type="entry name" value="PRK10767.1"/>
    <property type="match status" value="1"/>
</dbReference>
<keyword evidence="4 9" id="KW-0677">Repeat</keyword>
<feature type="repeat" description="CXXCXGXG motif" evidence="9">
    <location>
        <begin position="200"/>
        <end position="207"/>
    </location>
</feature>
<dbReference type="RefSeq" id="WP_101636430.1">
    <property type="nucleotide sequence ID" value="NZ_PKHU01000001.1"/>
</dbReference>
<dbReference type="Gene3D" id="2.60.260.20">
    <property type="entry name" value="Urease metallochaperone UreE, N-terminal domain"/>
    <property type="match status" value="2"/>
</dbReference>
<dbReference type="HAMAP" id="MF_01152">
    <property type="entry name" value="DnaJ"/>
    <property type="match status" value="1"/>
</dbReference>
<dbReference type="Proteomes" id="UP000234639">
    <property type="component" value="Unassembled WGS sequence"/>
</dbReference>
<comment type="cofactor">
    <cofactor evidence="9">
        <name>Zn(2+)</name>
        <dbReference type="ChEBI" id="CHEBI:29105"/>
    </cofactor>
    <text evidence="9">Binds 2 Zn(2+) ions per monomer.</text>
</comment>
<feature type="repeat" description="CXXCXGXG motif" evidence="9">
    <location>
        <begin position="164"/>
        <end position="171"/>
    </location>
</feature>
<gene>
    <name evidence="9 13" type="primary">dnaJ</name>
    <name evidence="13" type="ORF">CYJ41_00395</name>
</gene>
<dbReference type="PANTHER" id="PTHR43096:SF48">
    <property type="entry name" value="CHAPERONE PROTEIN DNAJ"/>
    <property type="match status" value="1"/>
</dbReference>
<evidence type="ECO:0000256" key="8">
    <source>
        <dbReference type="ARBA" id="ARBA00023186"/>
    </source>
</evidence>
<dbReference type="PROSITE" id="PS50076">
    <property type="entry name" value="DNAJ_2"/>
    <property type="match status" value="1"/>
</dbReference>
<dbReference type="PROSITE" id="PS51188">
    <property type="entry name" value="ZF_CR"/>
    <property type="match status" value="1"/>
</dbReference>
<keyword evidence="6 9" id="KW-0862">Zinc</keyword>
<dbReference type="CDD" id="cd06257">
    <property type="entry name" value="DnaJ"/>
    <property type="match status" value="1"/>
</dbReference>
<dbReference type="AlphaFoldDB" id="A0A2I1NC64"/>
<dbReference type="GO" id="GO:0005524">
    <property type="term" value="F:ATP binding"/>
    <property type="evidence" value="ECO:0007669"/>
    <property type="project" value="InterPro"/>
</dbReference>
<feature type="binding site" evidence="9">
    <location>
        <position position="151"/>
    </location>
    <ligand>
        <name>Zn(2+)</name>
        <dbReference type="ChEBI" id="CHEBI:29105"/>
        <label>1</label>
    </ligand>
</feature>
<dbReference type="InterPro" id="IPR008971">
    <property type="entry name" value="HSP40/DnaJ_pept-bd"/>
</dbReference>
<comment type="function">
    <text evidence="9">Participates actively in the response to hyperosmotic and heat shock by preventing the aggregation of stress-denatured proteins and by disaggregating proteins, also in an autonomous, DnaK-independent fashion. Unfolded proteins bind initially to DnaJ; upon interaction with the DnaJ-bound protein, DnaK hydrolyzes its bound ATP, resulting in the formation of a stable complex. GrpE releases ADP from DnaK; ATP binding to DnaK triggers the release of the substrate protein, thus completing the reaction cycle. Several rounds of ATP-dependent interactions between DnaJ, DnaK and GrpE are required for fully efficient folding. Also involved, together with DnaK and GrpE, in the DNA replication of plasmids through activation of initiation proteins.</text>
</comment>
<feature type="binding site" evidence="9">
    <location>
        <position position="200"/>
    </location>
    <ligand>
        <name>Zn(2+)</name>
        <dbReference type="ChEBI" id="CHEBI:29105"/>
        <label>1</label>
    </ligand>
</feature>
<feature type="repeat" description="CXXCXGXG motif" evidence="9">
    <location>
        <begin position="186"/>
        <end position="193"/>
    </location>
</feature>
<keyword evidence="8 9" id="KW-0143">Chaperone</keyword>
<dbReference type="GO" id="GO:0005737">
    <property type="term" value="C:cytoplasm"/>
    <property type="evidence" value="ECO:0007669"/>
    <property type="project" value="UniProtKB-SubCell"/>
</dbReference>
<feature type="binding site" evidence="9">
    <location>
        <position position="154"/>
    </location>
    <ligand>
        <name>Zn(2+)</name>
        <dbReference type="ChEBI" id="CHEBI:29105"/>
        <label>1</label>
    </ligand>
</feature>
<dbReference type="Pfam" id="PF01556">
    <property type="entry name" value="DnaJ_C"/>
    <property type="match status" value="1"/>
</dbReference>
<evidence type="ECO:0000313" key="13">
    <source>
        <dbReference type="EMBL" id="PKZ29936.1"/>
    </source>
</evidence>
<reference evidence="13 14" key="1">
    <citation type="submission" date="2017-12" db="EMBL/GenBank/DDBJ databases">
        <title>Phylogenetic diversity of female urinary microbiome.</title>
        <authorList>
            <person name="Thomas-White K."/>
            <person name="Wolfe A.J."/>
        </authorList>
    </citation>
    <scope>NUCLEOTIDE SEQUENCE [LARGE SCALE GENOMIC DNA]</scope>
    <source>
        <strain evidence="13 14">UMB0112</strain>
    </source>
</reference>
<dbReference type="GO" id="GO:0006260">
    <property type="term" value="P:DNA replication"/>
    <property type="evidence" value="ECO:0007669"/>
    <property type="project" value="UniProtKB-KW"/>
</dbReference>
<evidence type="ECO:0000256" key="6">
    <source>
        <dbReference type="ARBA" id="ARBA00022833"/>
    </source>
</evidence>
<comment type="similarity">
    <text evidence="9">Belongs to the DnaJ family.</text>
</comment>
<dbReference type="GO" id="GO:0042026">
    <property type="term" value="P:protein refolding"/>
    <property type="evidence" value="ECO:0007669"/>
    <property type="project" value="TreeGrafter"/>
</dbReference>
<dbReference type="InterPro" id="IPR036410">
    <property type="entry name" value="HSP_DnaJ_Cys-rich_dom_sf"/>
</dbReference>
<dbReference type="SUPFAM" id="SSF46565">
    <property type="entry name" value="Chaperone J-domain"/>
    <property type="match status" value="1"/>
</dbReference>
<feature type="zinc finger region" description="CR-type" evidence="10">
    <location>
        <begin position="138"/>
        <end position="212"/>
    </location>
</feature>
<dbReference type="CDD" id="cd10747">
    <property type="entry name" value="DnaJ_C"/>
    <property type="match status" value="1"/>
</dbReference>
<dbReference type="SMART" id="SM00271">
    <property type="entry name" value="DnaJ"/>
    <property type="match status" value="1"/>
</dbReference>
<feature type="binding site" evidence="9">
    <location>
        <position position="203"/>
    </location>
    <ligand>
        <name>Zn(2+)</name>
        <dbReference type="ChEBI" id="CHEBI:29105"/>
        <label>1</label>
    </ligand>
</feature>
<dbReference type="Pfam" id="PF00226">
    <property type="entry name" value="DnaJ"/>
    <property type="match status" value="1"/>
</dbReference>
<proteinExistence type="inferred from homology"/>
<evidence type="ECO:0000256" key="5">
    <source>
        <dbReference type="ARBA" id="ARBA00022771"/>
    </source>
</evidence>
<protein>
    <recommendedName>
        <fullName evidence="9">Chaperone protein DnaJ</fullName>
    </recommendedName>
</protein>
<dbReference type="GO" id="GO:0031072">
    <property type="term" value="F:heat shock protein binding"/>
    <property type="evidence" value="ECO:0007669"/>
    <property type="project" value="InterPro"/>
</dbReference>
<evidence type="ECO:0000259" key="12">
    <source>
        <dbReference type="PROSITE" id="PS51188"/>
    </source>
</evidence>
<dbReference type="GO" id="GO:0009408">
    <property type="term" value="P:response to heat"/>
    <property type="evidence" value="ECO:0007669"/>
    <property type="project" value="InterPro"/>
</dbReference>
<evidence type="ECO:0000256" key="3">
    <source>
        <dbReference type="ARBA" id="ARBA00022723"/>
    </source>
</evidence>
<feature type="binding site" evidence="9">
    <location>
        <position position="189"/>
    </location>
    <ligand>
        <name>Zn(2+)</name>
        <dbReference type="ChEBI" id="CHEBI:29105"/>
        <label>2</label>
    </ligand>
</feature>
<dbReference type="Pfam" id="PF00684">
    <property type="entry name" value="DnaJ_CXXCXGXG"/>
    <property type="match status" value="1"/>
</dbReference>
<evidence type="ECO:0000259" key="11">
    <source>
        <dbReference type="PROSITE" id="PS50076"/>
    </source>
</evidence>
<dbReference type="InterPro" id="IPR018253">
    <property type="entry name" value="DnaJ_domain_CS"/>
</dbReference>
<feature type="binding site" evidence="9">
    <location>
        <position position="167"/>
    </location>
    <ligand>
        <name>Zn(2+)</name>
        <dbReference type="ChEBI" id="CHEBI:29105"/>
        <label>2</label>
    </ligand>
</feature>